<accession>A0A0B5APP8</accession>
<dbReference type="Gene3D" id="1.25.40.10">
    <property type="entry name" value="Tetratricopeptide repeat domain"/>
    <property type="match status" value="2"/>
</dbReference>
<feature type="repeat" description="TPR" evidence="3">
    <location>
        <begin position="19"/>
        <end position="52"/>
    </location>
</feature>
<sequence>MKKGSDHQKGKLVPFTQTGESLYKRGMAIYQKGQLEKAVKYLGKAAELEPEEPMIALQIAMIETELGHFQKSNERLKRISESTDPSMTEVHYFMANNYAHLGLFQEAYRHVNTYLQDQPDGEFSEDAEDLLDLLQFEDEDGFDDEFEQDDLIIHQEKAGKLLADGKFKEAIEVLEDVIERYPDYWSAYNNLALAYFYQGETEQASAILTEVLNRNPGNLHALCNLAVFYHYQGRTKELEALVKALETVRPFLIEHRFKLGATFALLGKHEQAYGWLKSLAKKGFEGDSGFHYWLSHSAWHSGYKKAAEEAWKRVIEEQPEKAGQEPWNRATSRNDEKLKTFYPEERMFILFKDIQESDSLLTEDAPEYFTAIEKAYYHMLQSNDPQDTPISRAHLVACDLLKHFDLHEKAHQGLFYMWFHIVYHGSVDGYTFQNVEALSAAVEYLWRKVRGSKLTQKEIAAKYGIAPGTLARYKRELELYLP</sequence>
<dbReference type="PANTHER" id="PTHR45586:SF1">
    <property type="entry name" value="LIPOPOLYSACCHARIDE ASSEMBLY PROTEIN B"/>
    <property type="match status" value="1"/>
</dbReference>
<dbReference type="SMART" id="SM00028">
    <property type="entry name" value="TPR"/>
    <property type="match status" value="5"/>
</dbReference>
<evidence type="ECO:0000313" key="5">
    <source>
        <dbReference type="Proteomes" id="UP000031449"/>
    </source>
</evidence>
<keyword evidence="2 3" id="KW-0802">TPR repeat</keyword>
<dbReference type="Proteomes" id="UP000031449">
    <property type="component" value="Chromosome"/>
</dbReference>
<protein>
    <submittedName>
        <fullName evidence="4">Uncharacterized protein</fullName>
    </submittedName>
</protein>
<dbReference type="InterPro" id="IPR019734">
    <property type="entry name" value="TPR_rpt"/>
</dbReference>
<organism evidence="4 5">
    <name type="scientific">Jeotgalibacillus malaysiensis</name>
    <dbReference type="NCBI Taxonomy" id="1508404"/>
    <lineage>
        <taxon>Bacteria</taxon>
        <taxon>Bacillati</taxon>
        <taxon>Bacillota</taxon>
        <taxon>Bacilli</taxon>
        <taxon>Bacillales</taxon>
        <taxon>Caryophanaceae</taxon>
        <taxon>Jeotgalibacillus</taxon>
    </lineage>
</organism>
<dbReference type="OrthoDB" id="600613at2"/>
<dbReference type="KEGG" id="jeo:JMA_27590"/>
<dbReference type="Pfam" id="PF14559">
    <property type="entry name" value="TPR_19"/>
    <property type="match status" value="1"/>
</dbReference>
<evidence type="ECO:0000256" key="2">
    <source>
        <dbReference type="ARBA" id="ARBA00022803"/>
    </source>
</evidence>
<dbReference type="SUPFAM" id="SSF48452">
    <property type="entry name" value="TPR-like"/>
    <property type="match status" value="2"/>
</dbReference>
<dbReference type="InterPro" id="IPR051012">
    <property type="entry name" value="CellSynth/LPSAsmb/PSIAsmb"/>
</dbReference>
<dbReference type="HOGENOM" id="CLU_033043_1_0_9"/>
<dbReference type="InterPro" id="IPR011990">
    <property type="entry name" value="TPR-like_helical_dom_sf"/>
</dbReference>
<keyword evidence="5" id="KW-1185">Reference proteome</keyword>
<evidence type="ECO:0000256" key="1">
    <source>
        <dbReference type="ARBA" id="ARBA00022737"/>
    </source>
</evidence>
<evidence type="ECO:0000256" key="3">
    <source>
        <dbReference type="PROSITE-ProRule" id="PRU00339"/>
    </source>
</evidence>
<dbReference type="PANTHER" id="PTHR45586">
    <property type="entry name" value="TPR REPEAT-CONTAINING PROTEIN PA4667"/>
    <property type="match status" value="1"/>
</dbReference>
<keyword evidence="1" id="KW-0677">Repeat</keyword>
<name>A0A0B5APP8_9BACL</name>
<dbReference type="InterPro" id="IPR013105">
    <property type="entry name" value="TPR_2"/>
</dbReference>
<feature type="repeat" description="TPR" evidence="3">
    <location>
        <begin position="185"/>
        <end position="218"/>
    </location>
</feature>
<evidence type="ECO:0000313" key="4">
    <source>
        <dbReference type="EMBL" id="AJD92076.1"/>
    </source>
</evidence>
<dbReference type="EMBL" id="CP009416">
    <property type="protein sequence ID" value="AJD92076.1"/>
    <property type="molecule type" value="Genomic_DNA"/>
</dbReference>
<dbReference type="PROSITE" id="PS50005">
    <property type="entry name" value="TPR"/>
    <property type="match status" value="2"/>
</dbReference>
<dbReference type="Pfam" id="PF07719">
    <property type="entry name" value="TPR_2"/>
    <property type="match status" value="1"/>
</dbReference>
<dbReference type="STRING" id="1508404.JMA_27590"/>
<dbReference type="BioCyc" id="JESP1508404:G14D9-12040-MONOMER"/>
<dbReference type="AlphaFoldDB" id="A0A0B5APP8"/>
<proteinExistence type="predicted"/>
<gene>
    <name evidence="4" type="ORF">JMA_27590</name>
</gene>
<reference evidence="4 5" key="1">
    <citation type="submission" date="2014-08" db="EMBL/GenBank/DDBJ databases">
        <title>Complete genome of a marine bacteria Jeotgalibacillus malaysiensis.</title>
        <authorList>
            <person name="Yaakop A.S."/>
            <person name="Chan K.-G."/>
            <person name="Goh K.M."/>
        </authorList>
    </citation>
    <scope>NUCLEOTIDE SEQUENCE [LARGE SCALE GENOMIC DNA]</scope>
    <source>
        <strain evidence="4 5">D5</strain>
    </source>
</reference>